<protein>
    <submittedName>
        <fullName evidence="1">Uncharacterized protein</fullName>
    </submittedName>
</protein>
<organism evidence="1">
    <name type="scientific">Vibrio splendidus</name>
    <dbReference type="NCBI Taxonomy" id="29497"/>
    <lineage>
        <taxon>Bacteria</taxon>
        <taxon>Pseudomonadati</taxon>
        <taxon>Pseudomonadota</taxon>
        <taxon>Gammaproteobacteria</taxon>
        <taxon>Vibrionales</taxon>
        <taxon>Vibrionaceae</taxon>
        <taxon>Vibrio</taxon>
    </lineage>
</organism>
<proteinExistence type="predicted"/>
<evidence type="ECO:0000313" key="1">
    <source>
        <dbReference type="EMBL" id="AKN37656.1"/>
    </source>
</evidence>
<reference evidence="1" key="1">
    <citation type="journal article" date="2015" name="MBio">
        <title>Eco-Evolutionary Dynamics of Episomes among Ecologically Cohesive Bacterial Populations.</title>
        <authorList>
            <person name="Xue H."/>
            <person name="Cordero O.X."/>
            <person name="Camas F.M."/>
            <person name="Trimble W."/>
            <person name="Meyer F."/>
            <person name="Guglielmini J."/>
            <person name="Rocha E.P."/>
            <person name="Polz M.F."/>
        </authorList>
    </citation>
    <scope>NUCLEOTIDE SEQUENCE</scope>
    <source>
        <strain evidence="1">5S_214</strain>
    </source>
</reference>
<name>A0A0H3ZVZ4_VIBSP</name>
<dbReference type="AlphaFoldDB" id="A0A0H3ZVZ4"/>
<dbReference type="EMBL" id="KP795544">
    <property type="protein sequence ID" value="AKN37656.1"/>
    <property type="molecule type" value="Genomic_DNA"/>
</dbReference>
<sequence>MIMVLMGGSYDDREAVIRDLMQLYKGRIQCVNVANIPSPEARVERLQLEIKPNRPFRVITVVNNPGSVEEVNELRRVGACFAHVYGTLFSIYDHVTVERHDVQIAPIPHRRALPSHVLTPEEAVSEFMLRGRPGQVA</sequence>
<accession>A0A0H3ZVZ4</accession>